<dbReference type="NCBIfam" id="TIGR01891">
    <property type="entry name" value="amidohydrolases"/>
    <property type="match status" value="1"/>
</dbReference>
<evidence type="ECO:0000313" key="4">
    <source>
        <dbReference type="EMBL" id="MBA6414165.1"/>
    </source>
</evidence>
<evidence type="ECO:0000313" key="5">
    <source>
        <dbReference type="Proteomes" id="UP000539350"/>
    </source>
</evidence>
<dbReference type="InterPro" id="IPR017439">
    <property type="entry name" value="Amidohydrolase"/>
</dbReference>
<dbReference type="Pfam" id="PF07687">
    <property type="entry name" value="M20_dimer"/>
    <property type="match status" value="1"/>
</dbReference>
<gene>
    <name evidence="4" type="ORF">H2508_13705</name>
</gene>
<dbReference type="RefSeq" id="WP_182174941.1">
    <property type="nucleotide sequence ID" value="NZ_JACFXU010000018.1"/>
</dbReference>
<dbReference type="GO" id="GO:0071713">
    <property type="term" value="F:para-aminobenzoyl-glutamate hydrolase activity"/>
    <property type="evidence" value="ECO:0007669"/>
    <property type="project" value="TreeGrafter"/>
</dbReference>
<name>A0A7W2TYA2_9GAMM</name>
<keyword evidence="2" id="KW-0732">Signal</keyword>
<feature type="chain" id="PRO_5030592264" evidence="2">
    <location>
        <begin position="23"/>
        <end position="476"/>
    </location>
</feature>
<organism evidence="4 5">
    <name type="scientific">Sediminihaliea albiluteola</name>
    <dbReference type="NCBI Taxonomy" id="2758564"/>
    <lineage>
        <taxon>Bacteria</taxon>
        <taxon>Pseudomonadati</taxon>
        <taxon>Pseudomonadota</taxon>
        <taxon>Gammaproteobacteria</taxon>
        <taxon>Cellvibrionales</taxon>
        <taxon>Halieaceae</taxon>
        <taxon>Sediminihaliea</taxon>
    </lineage>
</organism>
<dbReference type="InterPro" id="IPR002933">
    <property type="entry name" value="Peptidase_M20"/>
</dbReference>
<reference evidence="4 5" key="1">
    <citation type="submission" date="2020-07" db="EMBL/GenBank/DDBJ databases">
        <title>Halieaceae bacterium, F7430, whole genome shotgun sequencing project.</title>
        <authorList>
            <person name="Jiang S."/>
            <person name="Liu Z.W."/>
            <person name="Du Z.J."/>
        </authorList>
    </citation>
    <scope>NUCLEOTIDE SEQUENCE [LARGE SCALE GENOMIC DNA]</scope>
    <source>
        <strain evidence="4 5">F7430</strain>
    </source>
</reference>
<dbReference type="Pfam" id="PF01546">
    <property type="entry name" value="Peptidase_M20"/>
    <property type="match status" value="1"/>
</dbReference>
<dbReference type="PANTHER" id="PTHR30575:SF0">
    <property type="entry name" value="XAA-ARG DIPEPTIDASE"/>
    <property type="match status" value="1"/>
</dbReference>
<dbReference type="FunFam" id="3.30.70.360:FF:000004">
    <property type="entry name" value="Peptidase M20 domain-containing protein 2"/>
    <property type="match status" value="1"/>
</dbReference>
<protein>
    <submittedName>
        <fullName evidence="4">Amidohydrolase</fullName>
    </submittedName>
</protein>
<dbReference type="AlphaFoldDB" id="A0A7W2TYA2"/>
<dbReference type="GO" id="GO:0005737">
    <property type="term" value="C:cytoplasm"/>
    <property type="evidence" value="ECO:0007669"/>
    <property type="project" value="TreeGrafter"/>
</dbReference>
<keyword evidence="1 4" id="KW-0378">Hydrolase</keyword>
<accession>A0A7W2TYA2</accession>
<dbReference type="SUPFAM" id="SSF55031">
    <property type="entry name" value="Bacterial exopeptidase dimerisation domain"/>
    <property type="match status" value="1"/>
</dbReference>
<feature type="domain" description="Peptidase M20 dimerisation" evidence="3">
    <location>
        <begin position="206"/>
        <end position="298"/>
    </location>
</feature>
<dbReference type="GO" id="GO:0046657">
    <property type="term" value="P:folic acid catabolic process"/>
    <property type="evidence" value="ECO:0007669"/>
    <property type="project" value="TreeGrafter"/>
</dbReference>
<dbReference type="GO" id="GO:0016805">
    <property type="term" value="F:dipeptidase activity"/>
    <property type="evidence" value="ECO:0007669"/>
    <property type="project" value="TreeGrafter"/>
</dbReference>
<dbReference type="EMBL" id="JACFXU010000018">
    <property type="protein sequence ID" value="MBA6414165.1"/>
    <property type="molecule type" value="Genomic_DNA"/>
</dbReference>
<dbReference type="Gene3D" id="3.30.70.360">
    <property type="match status" value="1"/>
</dbReference>
<proteinExistence type="predicted"/>
<dbReference type="SUPFAM" id="SSF53187">
    <property type="entry name" value="Zn-dependent exopeptidases"/>
    <property type="match status" value="1"/>
</dbReference>
<dbReference type="Gene3D" id="3.40.630.10">
    <property type="entry name" value="Zn peptidases"/>
    <property type="match status" value="1"/>
</dbReference>
<dbReference type="InterPro" id="IPR036264">
    <property type="entry name" value="Bact_exopeptidase_dim_dom"/>
</dbReference>
<feature type="signal peptide" evidence="2">
    <location>
        <begin position="1"/>
        <end position="22"/>
    </location>
</feature>
<dbReference type="Proteomes" id="UP000539350">
    <property type="component" value="Unassembled WGS sequence"/>
</dbReference>
<dbReference type="PANTHER" id="PTHR30575">
    <property type="entry name" value="PEPTIDASE M20"/>
    <property type="match status" value="1"/>
</dbReference>
<evidence type="ECO:0000256" key="2">
    <source>
        <dbReference type="SAM" id="SignalP"/>
    </source>
</evidence>
<dbReference type="InterPro" id="IPR052030">
    <property type="entry name" value="Peptidase_M20/M20A_hydrolases"/>
</dbReference>
<dbReference type="PIRSF" id="PIRSF037227">
    <property type="entry name" value="Aminobenzoyl-glu_utiliz_pB"/>
    <property type="match status" value="1"/>
</dbReference>
<dbReference type="InterPro" id="IPR011650">
    <property type="entry name" value="Peptidase_M20_dimer"/>
</dbReference>
<evidence type="ECO:0000259" key="3">
    <source>
        <dbReference type="Pfam" id="PF07687"/>
    </source>
</evidence>
<keyword evidence="5" id="KW-1185">Reference proteome</keyword>
<evidence type="ECO:0000256" key="1">
    <source>
        <dbReference type="ARBA" id="ARBA00022801"/>
    </source>
</evidence>
<dbReference type="InterPro" id="IPR017145">
    <property type="entry name" value="Aminobenzoyl-glu_utiliz_pB"/>
</dbReference>
<comment type="caution">
    <text evidence="4">The sequence shown here is derived from an EMBL/GenBank/DDBJ whole genome shotgun (WGS) entry which is preliminary data.</text>
</comment>
<sequence>MLTITRFLFAFIVTSSALTVSAAAPESMLKELDQRAAQYAQLAQSIWDKAELGYLETESSALLQDTLKAEGFSIDSAVADIPTAFVASYGSGAPVIALLAEFDALPGISQSAAAVREELADKSSGHACGHHLFGAGSTAAAIAIKNWLQEQDLPGTVRLYGTPAEEGGSGKVYLVRAGLFADVDAVLVWHPSDANAVNPATSLANKSAKFRFHGISSHAAVAPERGRSALDGVEAMNYMVNMMREHIPQESRIHYVISSGGSAPNVVPDFAEVFYYVRHPQAAQLELIWQRVMAAAEGAAQGTGTTMEAEVIHGNHSMLPNKTLATAMHRRLEQVGGVHYNAKEQAYAQQISSSLDQSQVLKGQEQQIEPMRLEQGMGSTDVGDVSWQVPTVEMRAATWVPGTAPHSWQAIAAGGTSIGHKGMMVAAKTMALTAADLYQQPALLQAAKEEFEQRRGKDFHYQALLGDREPPLDYRR</sequence>